<evidence type="ECO:0000259" key="3">
    <source>
        <dbReference type="Pfam" id="PF00534"/>
    </source>
</evidence>
<proteinExistence type="predicted"/>
<dbReference type="Gene3D" id="3.40.50.2000">
    <property type="entry name" value="Glycogen Phosphorylase B"/>
    <property type="match status" value="2"/>
</dbReference>
<dbReference type="AlphaFoldDB" id="A0A2M7W2T9"/>
<dbReference type="SUPFAM" id="SSF53756">
    <property type="entry name" value="UDP-Glycosyltransferase/glycogen phosphorylase"/>
    <property type="match status" value="1"/>
</dbReference>
<keyword evidence="2" id="KW-0472">Membrane</keyword>
<name>A0A2M7W2T9_9BACT</name>
<dbReference type="EMBL" id="PFQB01000031">
    <property type="protein sequence ID" value="PJA14949.1"/>
    <property type="molecule type" value="Genomic_DNA"/>
</dbReference>
<dbReference type="GO" id="GO:0016757">
    <property type="term" value="F:glycosyltransferase activity"/>
    <property type="evidence" value="ECO:0007669"/>
    <property type="project" value="InterPro"/>
</dbReference>
<dbReference type="InterPro" id="IPR001296">
    <property type="entry name" value="Glyco_trans_1"/>
</dbReference>
<evidence type="ECO:0000256" key="1">
    <source>
        <dbReference type="ARBA" id="ARBA00022679"/>
    </source>
</evidence>
<accession>A0A2M7W2T9</accession>
<dbReference type="PANTHER" id="PTHR46401">
    <property type="entry name" value="GLYCOSYLTRANSFERASE WBBK-RELATED"/>
    <property type="match status" value="1"/>
</dbReference>
<dbReference type="Pfam" id="PF00534">
    <property type="entry name" value="Glycos_transf_1"/>
    <property type="match status" value="1"/>
</dbReference>
<evidence type="ECO:0000256" key="2">
    <source>
        <dbReference type="SAM" id="Phobius"/>
    </source>
</evidence>
<feature type="transmembrane region" description="Helical" evidence="2">
    <location>
        <begin position="100"/>
        <end position="122"/>
    </location>
</feature>
<keyword evidence="2" id="KW-1133">Transmembrane helix</keyword>
<keyword evidence="2" id="KW-0812">Transmembrane</keyword>
<keyword evidence="1" id="KW-0808">Transferase</keyword>
<dbReference type="Proteomes" id="UP000228952">
    <property type="component" value="Unassembled WGS sequence"/>
</dbReference>
<protein>
    <recommendedName>
        <fullName evidence="3">Glycosyl transferase family 1 domain-containing protein</fullName>
    </recommendedName>
</protein>
<evidence type="ECO:0000313" key="4">
    <source>
        <dbReference type="EMBL" id="PJA14949.1"/>
    </source>
</evidence>
<dbReference type="CDD" id="cd03801">
    <property type="entry name" value="GT4_PimA-like"/>
    <property type="match status" value="1"/>
</dbReference>
<evidence type="ECO:0000313" key="5">
    <source>
        <dbReference type="Proteomes" id="UP000228952"/>
    </source>
</evidence>
<organism evidence="4 5">
    <name type="scientific">Candidatus Dojkabacteria bacterium CG_4_10_14_0_2_um_filter_Dojkabacteria_WS6_41_15</name>
    <dbReference type="NCBI Taxonomy" id="2014249"/>
    <lineage>
        <taxon>Bacteria</taxon>
        <taxon>Candidatus Dojkabacteria</taxon>
    </lineage>
</organism>
<feature type="domain" description="Glycosyl transferase family 1" evidence="3">
    <location>
        <begin position="215"/>
        <end position="351"/>
    </location>
</feature>
<reference evidence="5" key="1">
    <citation type="submission" date="2017-09" db="EMBL/GenBank/DDBJ databases">
        <title>Depth-based differentiation of microbial function through sediment-hosted aquifers and enrichment of novel symbionts in the deep terrestrial subsurface.</title>
        <authorList>
            <person name="Probst A.J."/>
            <person name="Ladd B."/>
            <person name="Jarett J.K."/>
            <person name="Geller-Mcgrath D.E."/>
            <person name="Sieber C.M.K."/>
            <person name="Emerson J.B."/>
            <person name="Anantharaman K."/>
            <person name="Thomas B.C."/>
            <person name="Malmstrom R."/>
            <person name="Stieglmeier M."/>
            <person name="Klingl A."/>
            <person name="Woyke T."/>
            <person name="Ryan C.M."/>
            <person name="Banfield J.F."/>
        </authorList>
    </citation>
    <scope>NUCLEOTIDE SEQUENCE [LARGE SCALE GENOMIC DNA]</scope>
</reference>
<sequence length="742" mass="85914">MKICIAHFRIGLTDGVSLQIDERAKILEQFGHKVFFISDQNSPCSDLHIPYLDYKYNLKIIQIQAEVFSGHVSDTTKEHVAKIAKEVELQLNALWEKNKFSLLFVHNFFSLPVCLPATIAFYDFLKSHPQIRAIAVHHDFYWDPPRIGKYSPSDSYTKRILKKYFPPKLPNLSHTVLSIWEKRKMKSLRNLNSDVITDTFDYDQPQWLKNASNKDFPKDIGLKGDELVLLLASRIRPRKGIELGIDFCAALSNLTPKKVILILPNDYHVDETKYVNQLKQKAKQLAVTILWVQELVGSEEEKRLGIKKYSLWDSYLYADAVLYPSLWEGFGNQFLEAVFAKKPIVYYEYPIFNTDLKPAGFKAISMGKVSDINKEGLAQVKTTGIIKAAKELLAILSNSKEYKKTIESNFRIAKNKFNTKIQIRKYLTDNSEKYIKTNGIRTIVSPLMLSSRLATCGILFQQSYDLAETIISEIPEGASTSDQLFALVANNLTGETRKRYVTIEVMKEFFISPKSEKPLFIFLGGLAGKTLMANFVVQQLGINQSISLDNEKLRIANQKDSKPYLWKATYESPEGYLKTITDLYPFILEKVQRCLFDYSRYKKWCYFLEGIYLSPTILKKLCESDKRMYYLNILNLPKYQDIKNQYLVRWQNELGVSVLKKHMNTFNQYLKNVHSIRIHLSKNIDSNSSYIIESSILEERLSIFYLTLYKKLYEIAEKEIPGWIEKIVEEPNKIGQYRKFLG</sequence>
<gene>
    <name evidence="4" type="ORF">COX64_01410</name>
</gene>
<comment type="caution">
    <text evidence="4">The sequence shown here is derived from an EMBL/GenBank/DDBJ whole genome shotgun (WGS) entry which is preliminary data.</text>
</comment>
<dbReference type="PANTHER" id="PTHR46401:SF2">
    <property type="entry name" value="GLYCOSYLTRANSFERASE WBBK-RELATED"/>
    <property type="match status" value="1"/>
</dbReference>
<dbReference type="GO" id="GO:0009103">
    <property type="term" value="P:lipopolysaccharide biosynthetic process"/>
    <property type="evidence" value="ECO:0007669"/>
    <property type="project" value="TreeGrafter"/>
</dbReference>